<dbReference type="PANTHER" id="PTHR33525:SF6">
    <property type="entry name" value="HDOD DOMAIN-CONTAINING PROTEIN"/>
    <property type="match status" value="1"/>
</dbReference>
<dbReference type="EMBL" id="JAKKSL010000001">
    <property type="protein sequence ID" value="MCI2283619.1"/>
    <property type="molecule type" value="Genomic_DNA"/>
</dbReference>
<dbReference type="InterPro" id="IPR013976">
    <property type="entry name" value="HDOD"/>
</dbReference>
<evidence type="ECO:0000313" key="2">
    <source>
        <dbReference type="EMBL" id="MCI2283619.1"/>
    </source>
</evidence>
<reference evidence="2" key="1">
    <citation type="submission" date="2022-01" db="EMBL/GenBank/DDBJ databases">
        <title>Colwellia maritima, isolated from seawater.</title>
        <authorList>
            <person name="Kristyanto S."/>
            <person name="Jung J."/>
            <person name="Jeon C.O."/>
        </authorList>
    </citation>
    <scope>NUCLEOTIDE SEQUENCE</scope>
    <source>
        <strain evidence="2">MSW7</strain>
    </source>
</reference>
<keyword evidence="3" id="KW-1185">Reference proteome</keyword>
<dbReference type="InterPro" id="IPR052340">
    <property type="entry name" value="RNase_Y/CdgJ"/>
</dbReference>
<proteinExistence type="predicted"/>
<dbReference type="Proteomes" id="UP001139646">
    <property type="component" value="Unassembled WGS sequence"/>
</dbReference>
<feature type="domain" description="HDOD" evidence="1">
    <location>
        <begin position="1"/>
        <end position="164"/>
    </location>
</feature>
<organism evidence="2 3">
    <name type="scientific">Colwellia maritima</name>
    <dbReference type="NCBI Taxonomy" id="2912588"/>
    <lineage>
        <taxon>Bacteria</taxon>
        <taxon>Pseudomonadati</taxon>
        <taxon>Pseudomonadota</taxon>
        <taxon>Gammaproteobacteria</taxon>
        <taxon>Alteromonadales</taxon>
        <taxon>Colwelliaceae</taxon>
        <taxon>Colwellia</taxon>
    </lineage>
</organism>
<dbReference type="Pfam" id="PF08668">
    <property type="entry name" value="HDOD"/>
    <property type="match status" value="1"/>
</dbReference>
<dbReference type="PANTHER" id="PTHR33525">
    <property type="match status" value="1"/>
</dbReference>
<evidence type="ECO:0000259" key="1">
    <source>
        <dbReference type="PROSITE" id="PS51833"/>
    </source>
</evidence>
<dbReference type="PROSITE" id="PS51833">
    <property type="entry name" value="HDOD"/>
    <property type="match status" value="1"/>
</dbReference>
<gene>
    <name evidence="2" type="ORF">L3081_09740</name>
</gene>
<sequence length="224" mass="24641">MKKIALSLTVLKIANSAKYSRSEGGIQSLQKAVGILGTVGVANIATTVLMKSLMPQSPIYFKKFGRQIWEHSLQCAFLCQTLAAKHEQNEFDAHFLGLIHDVGKIIIFGALCNALSNVLPGELPGSLAFKQLMSEMSLDISYSIVKEWNLPNVYCDALLAQSMGKSTPLSSVLFKANVISEIYILSKKNKITENQIETVLAKIKVDKSIWLNFLENADDFNLGS</sequence>
<comment type="caution">
    <text evidence="2">The sequence shown here is derived from an EMBL/GenBank/DDBJ whole genome shotgun (WGS) entry which is preliminary data.</text>
</comment>
<dbReference type="RefSeq" id="WP_242285319.1">
    <property type="nucleotide sequence ID" value="NZ_JAKKSL010000001.1"/>
</dbReference>
<accession>A0ABS9X045</accession>
<name>A0ABS9X045_9GAMM</name>
<evidence type="ECO:0000313" key="3">
    <source>
        <dbReference type="Proteomes" id="UP001139646"/>
    </source>
</evidence>
<dbReference type="SUPFAM" id="SSF109604">
    <property type="entry name" value="HD-domain/PDEase-like"/>
    <property type="match status" value="1"/>
</dbReference>
<protein>
    <submittedName>
        <fullName evidence="2">HDOD domain-containing protein</fullName>
    </submittedName>
</protein>
<dbReference type="Gene3D" id="1.10.3210.10">
    <property type="entry name" value="Hypothetical protein af1432"/>
    <property type="match status" value="1"/>
</dbReference>